<feature type="region of interest" description="Disordered" evidence="2">
    <location>
        <begin position="20"/>
        <end position="40"/>
    </location>
</feature>
<protein>
    <submittedName>
        <fullName evidence="3">No-on-transient A</fullName>
    </submittedName>
</protein>
<evidence type="ECO:0000313" key="3">
    <source>
        <dbReference type="EMBL" id="EDS32983.1"/>
    </source>
</evidence>
<feature type="compositionally biased region" description="Low complexity" evidence="2">
    <location>
        <begin position="269"/>
        <end position="284"/>
    </location>
</feature>
<dbReference type="KEGG" id="cqu:CpipJ_CPIJ009563"/>
<dbReference type="VEuPathDB" id="VectorBase:CPIJ009563"/>
<sequence>MPNWSVWTYIARTPMHSRTKNWSRASARSTRWTDRGNNLPSGIRSRKSEELVELFPPYDEITEVFINMKKDYAFNAEKVKRKNCILKIRFAPNATALRVSNLNPFGTNELLYRVFDSRQQGLRFADVGSLDHEYGQRWKHMHEMYKQKVEALKRDMVMEEKKLEAQMEFARHEHEIEQLREQLRKRAQDKARKKADWEMKEHFVIESRERLQQQMSDQRMGFQGNNNFNNRNKFFDMMNQGGGGGGENRNNSFGWEVRNYGHGGRNEMDQQQDQQQQQQQQQFQEGLPDQDRDRNRVLEVHAVKIKLLAEETFRQRIPPGSNDHSVQSSPTPAEPLPTGRWFQIYILSKLLLVRERRTAALMALQQIFVLAFALKRFLFTVSQRPFAGSRPSFEVTRAS</sequence>
<reference evidence="3" key="1">
    <citation type="submission" date="2007-03" db="EMBL/GenBank/DDBJ databases">
        <title>Annotation of Culex pipiens quinquefasciatus.</title>
        <authorList>
            <consortium name="The Broad Institute Genome Sequencing Platform"/>
            <person name="Atkinson P.W."/>
            <person name="Hemingway J."/>
            <person name="Christensen B.M."/>
            <person name="Higgs S."/>
            <person name="Kodira C."/>
            <person name="Hannick L."/>
            <person name="Megy K."/>
            <person name="O'Leary S."/>
            <person name="Pearson M."/>
            <person name="Haas B.J."/>
            <person name="Mauceli E."/>
            <person name="Wortman J.R."/>
            <person name="Lee N.H."/>
            <person name="Guigo R."/>
            <person name="Stanke M."/>
            <person name="Alvarado L."/>
            <person name="Amedeo P."/>
            <person name="Antoine C.H."/>
            <person name="Arensburger P."/>
            <person name="Bidwell S.L."/>
            <person name="Crawford M."/>
            <person name="Camaro F."/>
            <person name="Devon K."/>
            <person name="Engels R."/>
            <person name="Hammond M."/>
            <person name="Howarth C."/>
            <person name="Koehrsen M."/>
            <person name="Lawson D."/>
            <person name="Montgomery P."/>
            <person name="Nene V."/>
            <person name="Nusbaum C."/>
            <person name="Puiu D."/>
            <person name="Romero-Severson J."/>
            <person name="Severson D.W."/>
            <person name="Shumway M."/>
            <person name="Sisk P."/>
            <person name="Stolte C."/>
            <person name="Zeng Q."/>
            <person name="Eisenstadt E."/>
            <person name="Fraser-Liggett C."/>
            <person name="Strausberg R."/>
            <person name="Galagan J."/>
            <person name="Birren B."/>
            <person name="Collins F.H."/>
        </authorList>
    </citation>
    <scope>NUCLEOTIDE SEQUENCE [LARGE SCALE GENOMIC DNA]</scope>
    <source>
        <strain evidence="3">JHB</strain>
    </source>
</reference>
<dbReference type="EnsemblMetazoa" id="CPIJ009563-RA">
    <property type="protein sequence ID" value="CPIJ009563-PA"/>
    <property type="gene ID" value="CPIJ009563"/>
</dbReference>
<dbReference type="STRING" id="7176.B0WQR4"/>
<feature type="region of interest" description="Disordered" evidence="2">
    <location>
        <begin position="314"/>
        <end position="334"/>
    </location>
</feature>
<dbReference type="CDD" id="cd12945">
    <property type="entry name" value="NOPS_NONA_like"/>
    <property type="match status" value="1"/>
</dbReference>
<dbReference type="Gene3D" id="6.10.250.1170">
    <property type="match status" value="1"/>
</dbReference>
<dbReference type="EMBL" id="DS232043">
    <property type="protein sequence ID" value="EDS32983.1"/>
    <property type="molecule type" value="Genomic_DNA"/>
</dbReference>
<accession>B0WQR4</accession>
<keyword evidence="1" id="KW-0175">Coiled coil</keyword>
<dbReference type="AlphaFoldDB" id="B0WQR4"/>
<dbReference type="VEuPathDB" id="VectorBase:CQUJHB018234"/>
<dbReference type="VEuPathDB" id="VectorBase:CQUJHB015709"/>
<feature type="region of interest" description="Disordered" evidence="2">
    <location>
        <begin position="236"/>
        <end position="294"/>
    </location>
</feature>
<feature type="compositionally biased region" description="Polar residues" evidence="2">
    <location>
        <begin position="322"/>
        <end position="331"/>
    </location>
</feature>
<keyword evidence="5" id="KW-1185">Reference proteome</keyword>
<evidence type="ECO:0000313" key="5">
    <source>
        <dbReference type="Proteomes" id="UP000002320"/>
    </source>
</evidence>
<evidence type="ECO:0000256" key="2">
    <source>
        <dbReference type="SAM" id="MobiDB-lite"/>
    </source>
</evidence>
<dbReference type="InParanoid" id="B0WQR4"/>
<feature type="compositionally biased region" description="Polar residues" evidence="2">
    <location>
        <begin position="22"/>
        <end position="40"/>
    </location>
</feature>
<dbReference type="HOGENOM" id="CLU_691271_0_0_1"/>
<evidence type="ECO:0000256" key="1">
    <source>
        <dbReference type="SAM" id="Coils"/>
    </source>
</evidence>
<gene>
    <name evidence="4" type="primary">6041838</name>
    <name evidence="3" type="ORF">CpipJ_CPIJ009563</name>
</gene>
<evidence type="ECO:0000313" key="4">
    <source>
        <dbReference type="EnsemblMetazoa" id="CPIJ009563-PA"/>
    </source>
</evidence>
<dbReference type="eggNOG" id="KOG0115">
    <property type="taxonomic scope" value="Eukaryota"/>
</dbReference>
<reference evidence="4" key="2">
    <citation type="submission" date="2020-05" db="UniProtKB">
        <authorList>
            <consortium name="EnsemblMetazoa"/>
        </authorList>
    </citation>
    <scope>IDENTIFICATION</scope>
    <source>
        <strain evidence="4">JHB</strain>
    </source>
</reference>
<name>B0WQR4_CULQU</name>
<dbReference type="Proteomes" id="UP000002320">
    <property type="component" value="Unassembled WGS sequence"/>
</dbReference>
<feature type="coiled-coil region" evidence="1">
    <location>
        <begin position="142"/>
        <end position="200"/>
    </location>
</feature>
<proteinExistence type="predicted"/>
<dbReference type="OrthoDB" id="10067824at2759"/>
<organism>
    <name type="scientific">Culex quinquefasciatus</name>
    <name type="common">Southern house mosquito</name>
    <name type="synonym">Culex pungens</name>
    <dbReference type="NCBI Taxonomy" id="7176"/>
    <lineage>
        <taxon>Eukaryota</taxon>
        <taxon>Metazoa</taxon>
        <taxon>Ecdysozoa</taxon>
        <taxon>Arthropoda</taxon>
        <taxon>Hexapoda</taxon>
        <taxon>Insecta</taxon>
        <taxon>Pterygota</taxon>
        <taxon>Neoptera</taxon>
        <taxon>Endopterygota</taxon>
        <taxon>Diptera</taxon>
        <taxon>Nematocera</taxon>
        <taxon>Culicoidea</taxon>
        <taxon>Culicidae</taxon>
        <taxon>Culicinae</taxon>
        <taxon>Culicini</taxon>
        <taxon>Culex</taxon>
        <taxon>Culex</taxon>
    </lineage>
</organism>